<gene>
    <name evidence="9" type="ORF">H8S62_07555</name>
</gene>
<evidence type="ECO:0000256" key="7">
    <source>
        <dbReference type="SAM" id="Phobius"/>
    </source>
</evidence>
<keyword evidence="10" id="KW-1185">Reference proteome</keyword>
<comment type="subcellular location">
    <subcellularLocation>
        <location evidence="1">Cell membrane</location>
        <topology evidence="1">Multi-pass membrane protein</topology>
    </subcellularLocation>
</comment>
<keyword evidence="4 7" id="KW-0812">Transmembrane</keyword>
<feature type="transmembrane region" description="Helical" evidence="7">
    <location>
        <begin position="48"/>
        <end position="71"/>
    </location>
</feature>
<evidence type="ECO:0000313" key="9">
    <source>
        <dbReference type="EMBL" id="MBC5736868.1"/>
    </source>
</evidence>
<feature type="transmembrane region" description="Helical" evidence="7">
    <location>
        <begin position="21"/>
        <end position="42"/>
    </location>
</feature>
<dbReference type="GO" id="GO:0005886">
    <property type="term" value="C:plasma membrane"/>
    <property type="evidence" value="ECO:0007669"/>
    <property type="project" value="UniProtKB-SubCell"/>
</dbReference>
<name>A0A8J6JIS3_9FIRM</name>
<protein>
    <submittedName>
        <fullName evidence="9">LTA synthase family protein</fullName>
    </submittedName>
</protein>
<evidence type="ECO:0000256" key="1">
    <source>
        <dbReference type="ARBA" id="ARBA00004651"/>
    </source>
</evidence>
<sequence>MKGTRLQKPDTGLGRAVPYLPLLWFPAVIFCQELVVRCWAFGAALDRGIGFTLLFSLALGLVCDFFCCLWGERGNRRCSVVLSALLTFWLLVQTVYFTIFKTFLTVYSLGGAGQALQFWRDILAGVGEAWLPLALLLAPPAVLCLFGRPFTPKARAGRRTLIWLAACAAAVQLTGALAVNASTAGVLSDGYLYSETFVPDLSVARFGVLTTLRLDLRQLFFGSEPESGPTPTVVPTAVPGPSAPPAEPTAAPEPTFAVYGENTMDIDFAALAGAETDETLKKLHAYFAQVQPTDQNAYTGRFAGKNLILMTAEGFSRFAVDEALTPTLYRLANTGFVFENFYNPLWWVSTLDGEYVANTSLIPKPGVWSMYKSGSNSMYFCLGNQFRRLGYETNAYHNHTWDYYSRDISHPNMGYVYKGLGHGLDVRATWPESDLEMMELTVPEYVGEAPFHTYYMTVSGHMNYTFAGNAMAYKHRNAVASLPMSEGPRAYLACQMELDLALESLLRQLEAAGELENTVICLSADHYPYGMEKFQLDELAGEDLDMRFDVYRSTWILWSGDMEEPVTVEKPCSSLDILPTLSNLFGLEYDSRLLMGRDVFSQSPALVVLSDRSFITDLGRYDSKADVFTPAEGAAVPEGYASEVLRRVNDMFFYSKLILENDYYAKIGLAVEH</sequence>
<feature type="transmembrane region" description="Helical" evidence="7">
    <location>
        <begin position="160"/>
        <end position="179"/>
    </location>
</feature>
<dbReference type="Gene3D" id="3.30.1120.170">
    <property type="match status" value="1"/>
</dbReference>
<keyword evidence="5 7" id="KW-1133">Transmembrane helix</keyword>
<dbReference type="AlphaFoldDB" id="A0A8J6JIS3"/>
<dbReference type="PANTHER" id="PTHR47371">
    <property type="entry name" value="LIPOTEICHOIC ACID SYNTHASE"/>
    <property type="match status" value="1"/>
</dbReference>
<evidence type="ECO:0000256" key="2">
    <source>
        <dbReference type="ARBA" id="ARBA00004936"/>
    </source>
</evidence>
<dbReference type="Gene3D" id="3.40.720.10">
    <property type="entry name" value="Alkaline Phosphatase, subunit A"/>
    <property type="match status" value="1"/>
</dbReference>
<proteinExistence type="predicted"/>
<comment type="pathway">
    <text evidence="2">Cell wall biogenesis; lipoteichoic acid biosynthesis.</text>
</comment>
<feature type="transmembrane region" description="Helical" evidence="7">
    <location>
        <begin position="129"/>
        <end position="148"/>
    </location>
</feature>
<reference evidence="9" key="1">
    <citation type="submission" date="2020-08" db="EMBL/GenBank/DDBJ databases">
        <title>Genome public.</title>
        <authorList>
            <person name="Liu C."/>
            <person name="Sun Q."/>
        </authorList>
    </citation>
    <scope>NUCLEOTIDE SEQUENCE</scope>
    <source>
        <strain evidence="9">NSJ-52</strain>
    </source>
</reference>
<accession>A0A8J6JIS3</accession>
<evidence type="ECO:0000256" key="6">
    <source>
        <dbReference type="ARBA" id="ARBA00023136"/>
    </source>
</evidence>
<dbReference type="Proteomes" id="UP000607645">
    <property type="component" value="Unassembled WGS sequence"/>
</dbReference>
<feature type="domain" description="Sulfatase N-terminal" evidence="8">
    <location>
        <begin position="323"/>
        <end position="586"/>
    </location>
</feature>
<dbReference type="EMBL" id="JACOPQ010000005">
    <property type="protein sequence ID" value="MBC5736868.1"/>
    <property type="molecule type" value="Genomic_DNA"/>
</dbReference>
<dbReference type="CDD" id="cd16015">
    <property type="entry name" value="LTA_synthase"/>
    <property type="match status" value="1"/>
</dbReference>
<comment type="caution">
    <text evidence="9">The sequence shown here is derived from an EMBL/GenBank/DDBJ whole genome shotgun (WGS) entry which is preliminary data.</text>
</comment>
<feature type="transmembrane region" description="Helical" evidence="7">
    <location>
        <begin position="78"/>
        <end position="99"/>
    </location>
</feature>
<dbReference type="InterPro" id="IPR050448">
    <property type="entry name" value="OpgB/LTA_synthase_biosynth"/>
</dbReference>
<dbReference type="InterPro" id="IPR017850">
    <property type="entry name" value="Alkaline_phosphatase_core_sf"/>
</dbReference>
<keyword evidence="6 7" id="KW-0472">Membrane</keyword>
<dbReference type="SUPFAM" id="SSF53649">
    <property type="entry name" value="Alkaline phosphatase-like"/>
    <property type="match status" value="1"/>
</dbReference>
<dbReference type="RefSeq" id="WP_186918919.1">
    <property type="nucleotide sequence ID" value="NZ_JACOPQ010000005.1"/>
</dbReference>
<dbReference type="Pfam" id="PF00884">
    <property type="entry name" value="Sulfatase"/>
    <property type="match status" value="1"/>
</dbReference>
<organism evidence="9 10">
    <name type="scientific">Lawsonibacter faecis</name>
    <dbReference type="NCBI Taxonomy" id="2763052"/>
    <lineage>
        <taxon>Bacteria</taxon>
        <taxon>Bacillati</taxon>
        <taxon>Bacillota</taxon>
        <taxon>Clostridia</taxon>
        <taxon>Eubacteriales</taxon>
        <taxon>Oscillospiraceae</taxon>
        <taxon>Lawsonibacter</taxon>
    </lineage>
</organism>
<evidence type="ECO:0000256" key="4">
    <source>
        <dbReference type="ARBA" id="ARBA00022692"/>
    </source>
</evidence>
<dbReference type="InterPro" id="IPR000917">
    <property type="entry name" value="Sulfatase_N"/>
</dbReference>
<evidence type="ECO:0000259" key="8">
    <source>
        <dbReference type="Pfam" id="PF00884"/>
    </source>
</evidence>
<evidence type="ECO:0000313" key="10">
    <source>
        <dbReference type="Proteomes" id="UP000607645"/>
    </source>
</evidence>
<dbReference type="PANTHER" id="PTHR47371:SF3">
    <property type="entry name" value="PHOSPHOGLYCEROL TRANSFERASE I"/>
    <property type="match status" value="1"/>
</dbReference>
<evidence type="ECO:0000256" key="5">
    <source>
        <dbReference type="ARBA" id="ARBA00022989"/>
    </source>
</evidence>
<evidence type="ECO:0000256" key="3">
    <source>
        <dbReference type="ARBA" id="ARBA00022475"/>
    </source>
</evidence>
<keyword evidence="3" id="KW-1003">Cell membrane</keyword>